<dbReference type="PANTHER" id="PTHR43767:SF1">
    <property type="entry name" value="NONRIBOSOMAL PEPTIDE SYNTHASE PES1 (EUROFUNG)-RELATED"/>
    <property type="match status" value="1"/>
</dbReference>
<dbReference type="AlphaFoldDB" id="A0A1W6YMC7"/>
<feature type="domain" description="AMP-dependent synthetase/ligase" evidence="3">
    <location>
        <begin position="9"/>
        <end position="387"/>
    </location>
</feature>
<keyword evidence="2" id="KW-0436">Ligase</keyword>
<evidence type="ECO:0000256" key="2">
    <source>
        <dbReference type="ARBA" id="ARBA00022598"/>
    </source>
</evidence>
<dbReference type="Gene3D" id="3.40.50.12780">
    <property type="entry name" value="N-terminal domain of ligase-like"/>
    <property type="match status" value="1"/>
</dbReference>
<protein>
    <submittedName>
        <fullName evidence="5">AMP-dependent synthetase</fullName>
    </submittedName>
</protein>
<sequence length="530" mass="57306">MRLEQFLAAHALRFPSKTAVKCGKQSLTYAELLATSRSLAAGMRRAGVGPGDRVVVYLPNCVEIAQVLYAAFWLGALVIPVNTRNTVRELAYFARDSQARMLVFHADDAANIDAVQEEFRGLLRVVVGDGSGHTDGADGPGQGAGDAAGHAQSLAALMRPSDERLPDPPLHPDDAMIMYTSGTTGQPKGAILTHANFVIGNAFANAVEWGITAQDVFLVTTPLAHRTGLARLMNSMGLGATLVVMERFDAQQAVDTIEREGVTAAGMVPTVARMLMPVLEEQAARCASLRHIIVTGEAFPVELKRRMIEKLPRARLHSFFAMTEVGSVTVLNHEEQFTHPGSVGRVSPGVEVKLVDDRGQQVSVDDVGEILVRAGEAGRFTTMRGYFGRPEATAETIVEGWVHTGDMGRFDSDGYLYIVDRKKDMVLSGGFNIYTKEVEQALAEHPAVADVAVVGVPDSIYGEAVAAFIELRPDAALTVEAIQAHARERIASYKKPKHVFFVETLPRSGVGKVLKRDLREMALARLVRAA</sequence>
<accession>A0A1W6YMC7</accession>
<dbReference type="RefSeq" id="WP_086065595.1">
    <property type="nucleotide sequence ID" value="NZ_CP021108.1"/>
</dbReference>
<comment type="similarity">
    <text evidence="1">Belongs to the ATP-dependent AMP-binding enzyme family.</text>
</comment>
<dbReference type="InterPro" id="IPR050237">
    <property type="entry name" value="ATP-dep_AMP-bd_enzyme"/>
</dbReference>
<dbReference type="InterPro" id="IPR025110">
    <property type="entry name" value="AMP-bd_C"/>
</dbReference>
<keyword evidence="6" id="KW-1185">Reference proteome</keyword>
<feature type="domain" description="AMP-binding enzyme C-terminal" evidence="4">
    <location>
        <begin position="437"/>
        <end position="512"/>
    </location>
</feature>
<dbReference type="FunFam" id="3.30.300.30:FF:000008">
    <property type="entry name" value="2,3-dihydroxybenzoate-AMP ligase"/>
    <property type="match status" value="1"/>
</dbReference>
<evidence type="ECO:0000313" key="6">
    <source>
        <dbReference type="Proteomes" id="UP000194151"/>
    </source>
</evidence>
<dbReference type="InterPro" id="IPR020845">
    <property type="entry name" value="AMP-binding_CS"/>
</dbReference>
<evidence type="ECO:0000256" key="1">
    <source>
        <dbReference type="ARBA" id="ARBA00006432"/>
    </source>
</evidence>
<dbReference type="InterPro" id="IPR000873">
    <property type="entry name" value="AMP-dep_synth/lig_dom"/>
</dbReference>
<dbReference type="Pfam" id="PF00501">
    <property type="entry name" value="AMP-binding"/>
    <property type="match status" value="1"/>
</dbReference>
<dbReference type="KEGG" id="bgv:CAL12_16270"/>
<dbReference type="Gene3D" id="3.30.300.30">
    <property type="match status" value="1"/>
</dbReference>
<dbReference type="InterPro" id="IPR042099">
    <property type="entry name" value="ANL_N_sf"/>
</dbReference>
<dbReference type="Proteomes" id="UP000194151">
    <property type="component" value="Chromosome"/>
</dbReference>
<dbReference type="InterPro" id="IPR045851">
    <property type="entry name" value="AMP-bd_C_sf"/>
</dbReference>
<dbReference type="SUPFAM" id="SSF56801">
    <property type="entry name" value="Acetyl-CoA synthetase-like"/>
    <property type="match status" value="1"/>
</dbReference>
<gene>
    <name evidence="5" type="ORF">CAL12_16270</name>
</gene>
<dbReference type="Pfam" id="PF13193">
    <property type="entry name" value="AMP-binding_C"/>
    <property type="match status" value="1"/>
</dbReference>
<reference evidence="5 6" key="1">
    <citation type="submission" date="2017-05" db="EMBL/GenBank/DDBJ databases">
        <title>Complete and WGS of Bordetella genogroups.</title>
        <authorList>
            <person name="Spilker T."/>
            <person name="LiPuma J."/>
        </authorList>
    </citation>
    <scope>NUCLEOTIDE SEQUENCE [LARGE SCALE GENOMIC DNA]</scope>
    <source>
        <strain evidence="5 6">AU19157</strain>
    </source>
</reference>
<dbReference type="PANTHER" id="PTHR43767">
    <property type="entry name" value="LONG-CHAIN-FATTY-ACID--COA LIGASE"/>
    <property type="match status" value="1"/>
</dbReference>
<evidence type="ECO:0000313" key="5">
    <source>
        <dbReference type="EMBL" id="ARP82217.1"/>
    </source>
</evidence>
<name>A0A1W6YMC7_9BORD</name>
<dbReference type="PROSITE" id="PS00455">
    <property type="entry name" value="AMP_BINDING"/>
    <property type="match status" value="1"/>
</dbReference>
<dbReference type="STRING" id="1416806.CAL12_16270"/>
<evidence type="ECO:0000259" key="3">
    <source>
        <dbReference type="Pfam" id="PF00501"/>
    </source>
</evidence>
<dbReference type="OrthoDB" id="9766486at2"/>
<dbReference type="GO" id="GO:0016878">
    <property type="term" value="F:acid-thiol ligase activity"/>
    <property type="evidence" value="ECO:0007669"/>
    <property type="project" value="UniProtKB-ARBA"/>
</dbReference>
<evidence type="ECO:0000259" key="4">
    <source>
        <dbReference type="Pfam" id="PF13193"/>
    </source>
</evidence>
<proteinExistence type="inferred from homology"/>
<dbReference type="EMBL" id="CP021108">
    <property type="protein sequence ID" value="ARP82217.1"/>
    <property type="molecule type" value="Genomic_DNA"/>
</dbReference>
<organism evidence="5 6">
    <name type="scientific">Bordetella genomosp. 8</name>
    <dbReference type="NCBI Taxonomy" id="1416806"/>
    <lineage>
        <taxon>Bacteria</taxon>
        <taxon>Pseudomonadati</taxon>
        <taxon>Pseudomonadota</taxon>
        <taxon>Betaproteobacteria</taxon>
        <taxon>Burkholderiales</taxon>
        <taxon>Alcaligenaceae</taxon>
        <taxon>Bordetella</taxon>
    </lineage>
</organism>